<keyword evidence="8" id="KW-1185">Reference proteome</keyword>
<evidence type="ECO:0000256" key="1">
    <source>
        <dbReference type="ARBA" id="ARBA00001462"/>
    </source>
</evidence>
<dbReference type="AlphaFoldDB" id="A0A1I7H658"/>
<evidence type="ECO:0000313" key="8">
    <source>
        <dbReference type="Proteomes" id="UP000199138"/>
    </source>
</evidence>
<name>A0A1I7H658_9FLAO</name>
<dbReference type="InterPro" id="IPR051563">
    <property type="entry name" value="Glycosyl_Hydrolase_51"/>
</dbReference>
<dbReference type="EC" id="3.2.1.55" evidence="3"/>
<dbReference type="RefSeq" id="WP_218157929.1">
    <property type="nucleotide sequence ID" value="NZ_FPBK01000007.1"/>
</dbReference>
<comment type="catalytic activity">
    <reaction evidence="1">
        <text>Hydrolysis of terminal non-reducing alpha-L-arabinofuranoside residues in alpha-L-arabinosides.</text>
        <dbReference type="EC" id="3.2.1.55"/>
    </reaction>
</comment>
<evidence type="ECO:0000256" key="2">
    <source>
        <dbReference type="ARBA" id="ARBA00007186"/>
    </source>
</evidence>
<dbReference type="Pfam" id="PF02018">
    <property type="entry name" value="CBM_4_9"/>
    <property type="match status" value="1"/>
</dbReference>
<evidence type="ECO:0000313" key="7">
    <source>
        <dbReference type="EMBL" id="SFU56168.1"/>
    </source>
</evidence>
<dbReference type="Pfam" id="PF22848">
    <property type="entry name" value="ASD1_dom"/>
    <property type="match status" value="1"/>
</dbReference>
<evidence type="ECO:0000259" key="6">
    <source>
        <dbReference type="SMART" id="SM00813"/>
    </source>
</evidence>
<dbReference type="InterPro" id="IPR055235">
    <property type="entry name" value="ASD1_cat"/>
</dbReference>
<dbReference type="EMBL" id="FPBK01000007">
    <property type="protein sequence ID" value="SFU56168.1"/>
    <property type="molecule type" value="Genomic_DNA"/>
</dbReference>
<dbReference type="InterPro" id="IPR010720">
    <property type="entry name" value="Alpha-L-AF_C"/>
</dbReference>
<dbReference type="SUPFAM" id="SSF51445">
    <property type="entry name" value="(Trans)glycosidases"/>
    <property type="match status" value="1"/>
</dbReference>
<dbReference type="InterPro" id="IPR003305">
    <property type="entry name" value="CenC_carb-bd"/>
</dbReference>
<dbReference type="InterPro" id="IPR017853">
    <property type="entry name" value="GH"/>
</dbReference>
<dbReference type="InterPro" id="IPR023296">
    <property type="entry name" value="Glyco_hydro_beta-prop_sf"/>
</dbReference>
<keyword evidence="5" id="KW-0378">Hydrolase</keyword>
<keyword evidence="4" id="KW-0732">Signal</keyword>
<dbReference type="STRING" id="1224947.SAMN05216480_107110"/>
<feature type="domain" description="Alpha-L-arabinofuranosidase C-terminal" evidence="6">
    <location>
        <begin position="678"/>
        <end position="854"/>
    </location>
</feature>
<evidence type="ECO:0000256" key="4">
    <source>
        <dbReference type="ARBA" id="ARBA00022729"/>
    </source>
</evidence>
<dbReference type="FunFam" id="3.20.20.80:FF:000090">
    <property type="entry name" value="Alpha-L-arabinofuranosidase A"/>
    <property type="match status" value="1"/>
</dbReference>
<gene>
    <name evidence="7" type="ORF">SAMN05216480_107110</name>
</gene>
<dbReference type="SUPFAM" id="SSF75005">
    <property type="entry name" value="Arabinanase/levansucrase/invertase"/>
    <property type="match status" value="1"/>
</dbReference>
<evidence type="ECO:0000256" key="3">
    <source>
        <dbReference type="ARBA" id="ARBA00012670"/>
    </source>
</evidence>
<dbReference type="InterPro" id="IPR055133">
    <property type="entry name" value="BT_3657-like_N"/>
</dbReference>
<dbReference type="Pfam" id="PF06964">
    <property type="entry name" value="Alpha-L-AF_C"/>
    <property type="match status" value="1"/>
</dbReference>
<dbReference type="SMART" id="SM00813">
    <property type="entry name" value="Alpha-L-AF_C"/>
    <property type="match status" value="1"/>
</dbReference>
<dbReference type="Gene3D" id="2.60.120.260">
    <property type="entry name" value="Galactose-binding domain-like"/>
    <property type="match status" value="1"/>
</dbReference>
<dbReference type="PANTHER" id="PTHR31776:SF26">
    <property type="entry name" value="SECRETED ARABINOSIDASE"/>
    <property type="match status" value="1"/>
</dbReference>
<dbReference type="Gene3D" id="3.20.20.80">
    <property type="entry name" value="Glycosidases"/>
    <property type="match status" value="1"/>
</dbReference>
<evidence type="ECO:0000256" key="5">
    <source>
        <dbReference type="ARBA" id="ARBA00022801"/>
    </source>
</evidence>
<dbReference type="GO" id="GO:0046373">
    <property type="term" value="P:L-arabinose metabolic process"/>
    <property type="evidence" value="ECO:0007669"/>
    <property type="project" value="InterPro"/>
</dbReference>
<organism evidence="7 8">
    <name type="scientific">Pustulibacterium marinum</name>
    <dbReference type="NCBI Taxonomy" id="1224947"/>
    <lineage>
        <taxon>Bacteria</taxon>
        <taxon>Pseudomonadati</taxon>
        <taxon>Bacteroidota</taxon>
        <taxon>Flavobacteriia</taxon>
        <taxon>Flavobacteriales</taxon>
        <taxon>Flavobacteriaceae</taxon>
        <taxon>Pustulibacterium</taxon>
    </lineage>
</organism>
<dbReference type="Proteomes" id="UP000199138">
    <property type="component" value="Unassembled WGS sequence"/>
</dbReference>
<sequence length="865" mass="98033">MDQLQQFKNQLIIVLKMTLLALLFAIPVKTLANPGKAYLFAYTKNENRSRNGLHFAWSTDKVNWHKIGPEHGFLFSDYGRWGSQKRLVQPFLFQDTNGLWHAIWSVNESDTAFAHAASEDLVHWKRQSYPMPSNGSNVLEPVVFMKDDQYVIQYKSDNNGSTEYFQITTSDFKSYSKPQKIDKIQTLKTEVVIGNETLTGTLHQVDWKVIQGLIDAKDLSKYKQSLHAETTAEDATRFDGLESVSVAVKVQPEQKKQISDKLMGIFFEDINYAADGGLYAELIQNRDFEYHPSDKQYRDKNWNHFFAWTSKNIESKLDSVNPIHENNKYYLILNNGESLTNEGFDAIPLKADEKYNFSISAKTYGNSNKLLVQLVDDAGKVYDEVNIKVNASSWKKYQKSFKIKETVADAKLVITPQNSSKVAVDMVSLFPENTFHNHKNGLRKDLAQVIADLHPQFVRFPGGCVAHGDGVDNIYDWKSTIGPLETRKPNRNLWNYHQTVGLGYYEYFQFCEDINAAPVPVIAAGVPCQNSGTGGAGQQCGIPMEEMDAYIQDILDLIEWANGDAATEWGKKRAAAGHPKPFNLKYIGIGNEDLITDVFEERFTMIFNAIQEKHPEITVIGTVGPFYEGTDYDEGWEIANRLAVPMVDEHYYVPPGWFIYNQDYYDAYDRNNAKVYLGEYASHLPGRPSNIETALSEALYLAAVERNGDIVEMTSYAPLLAKEHHTQWTPDLIYFNNTEVKPTTDYYVQQLYGQNAGTIYYNSKVLVDTDDDKVQKRIGVSVVEDEKDDAIIVKYINMLPVSVNVTTNLGTLITSETTAEKTVFSGKPDAKEASLQTEKIKTTANQNMELAPYSFTVIRINKTNK</sequence>
<dbReference type="PANTHER" id="PTHR31776">
    <property type="entry name" value="ALPHA-L-ARABINOFURANOSIDASE 1"/>
    <property type="match status" value="1"/>
</dbReference>
<comment type="similarity">
    <text evidence="2">Belongs to the glycosyl hydrolase 51 family.</text>
</comment>
<protein>
    <recommendedName>
        <fullName evidence="3">non-reducing end alpha-L-arabinofuranosidase</fullName>
        <ecNumber evidence="3">3.2.1.55</ecNumber>
    </recommendedName>
</protein>
<reference evidence="7 8" key="1">
    <citation type="submission" date="2016-10" db="EMBL/GenBank/DDBJ databases">
        <authorList>
            <person name="de Groot N.N."/>
        </authorList>
    </citation>
    <scope>NUCLEOTIDE SEQUENCE [LARGE SCALE GENOMIC DNA]</scope>
    <source>
        <strain evidence="7 8">CGMCC 1.12333</strain>
    </source>
</reference>
<proteinExistence type="inferred from homology"/>
<dbReference type="Gene3D" id="2.115.10.20">
    <property type="entry name" value="Glycosyl hydrolase domain, family 43"/>
    <property type="match status" value="1"/>
</dbReference>
<accession>A0A1I7H658</accession>
<dbReference type="GO" id="GO:0046556">
    <property type="term" value="F:alpha-L-arabinofuranosidase activity"/>
    <property type="evidence" value="ECO:0007669"/>
    <property type="project" value="UniProtKB-EC"/>
</dbReference>
<dbReference type="Pfam" id="PF22847">
    <property type="entry name" value="BT_3657-like_N"/>
    <property type="match status" value="1"/>
</dbReference>